<gene>
    <name evidence="1" type="ORF">H9876_02875</name>
</gene>
<reference evidence="1" key="1">
    <citation type="journal article" date="2021" name="PeerJ">
        <title>Extensive microbial diversity within the chicken gut microbiome revealed by metagenomics and culture.</title>
        <authorList>
            <person name="Gilroy R."/>
            <person name="Ravi A."/>
            <person name="Getino M."/>
            <person name="Pursley I."/>
            <person name="Horton D.L."/>
            <person name="Alikhan N.F."/>
            <person name="Baker D."/>
            <person name="Gharbi K."/>
            <person name="Hall N."/>
            <person name="Watson M."/>
            <person name="Adriaenssens E.M."/>
            <person name="Foster-Nyarko E."/>
            <person name="Jarju S."/>
            <person name="Secka A."/>
            <person name="Antonio M."/>
            <person name="Oren A."/>
            <person name="Chaudhuri R.R."/>
            <person name="La Ragione R."/>
            <person name="Hildebrand F."/>
            <person name="Pallen M.J."/>
        </authorList>
    </citation>
    <scope>NUCLEOTIDE SEQUENCE</scope>
    <source>
        <strain evidence="1">ChiHejej3B27-2180</strain>
    </source>
</reference>
<name>A0A9D1QQN2_9LACO</name>
<dbReference type="EMBL" id="DXGK01000053">
    <property type="protein sequence ID" value="HIW70311.1"/>
    <property type="molecule type" value="Genomic_DNA"/>
</dbReference>
<dbReference type="AlphaFoldDB" id="A0A9D1QQN2"/>
<reference evidence="1" key="2">
    <citation type="submission" date="2021-04" db="EMBL/GenBank/DDBJ databases">
        <authorList>
            <person name="Gilroy R."/>
        </authorList>
    </citation>
    <scope>NUCLEOTIDE SEQUENCE</scope>
    <source>
        <strain evidence="1">ChiHejej3B27-2180</strain>
    </source>
</reference>
<sequence>MTVKLRQVGNSKTLTVPANIKVTGSEYTVKNVGTTIVFTPVVKRKNIFSTKDWQEYDYQTDIANDPNLRPVKPVGREVID</sequence>
<comment type="caution">
    <text evidence="1">The sequence shown here is derived from an EMBL/GenBank/DDBJ whole genome shotgun (WGS) entry which is preliminary data.</text>
</comment>
<dbReference type="Proteomes" id="UP000886878">
    <property type="component" value="Unassembled WGS sequence"/>
</dbReference>
<evidence type="ECO:0000313" key="2">
    <source>
        <dbReference type="Proteomes" id="UP000886878"/>
    </source>
</evidence>
<protein>
    <recommendedName>
        <fullName evidence="3">SpoVT-AbrB domain-containing protein</fullName>
    </recommendedName>
</protein>
<evidence type="ECO:0008006" key="3">
    <source>
        <dbReference type="Google" id="ProtNLM"/>
    </source>
</evidence>
<dbReference type="InterPro" id="IPR037914">
    <property type="entry name" value="SpoVT-AbrB_sf"/>
</dbReference>
<evidence type="ECO:0000313" key="1">
    <source>
        <dbReference type="EMBL" id="HIW70311.1"/>
    </source>
</evidence>
<proteinExistence type="predicted"/>
<dbReference type="SUPFAM" id="SSF89447">
    <property type="entry name" value="AbrB/MazE/MraZ-like"/>
    <property type="match status" value="1"/>
</dbReference>
<organism evidence="1 2">
    <name type="scientific">Candidatus Limosilactobacillus merdipullorum</name>
    <dbReference type="NCBI Taxonomy" id="2838653"/>
    <lineage>
        <taxon>Bacteria</taxon>
        <taxon>Bacillati</taxon>
        <taxon>Bacillota</taxon>
        <taxon>Bacilli</taxon>
        <taxon>Lactobacillales</taxon>
        <taxon>Lactobacillaceae</taxon>
        <taxon>Limosilactobacillus</taxon>
    </lineage>
</organism>
<accession>A0A9D1QQN2</accession>